<dbReference type="Pfam" id="PF00581">
    <property type="entry name" value="Rhodanese"/>
    <property type="match status" value="2"/>
</dbReference>
<gene>
    <name evidence="4" type="ORF">KA717_30355</name>
</gene>
<dbReference type="PANTHER" id="PTHR11364">
    <property type="entry name" value="THIOSULFATE SULFERTANSFERASE"/>
    <property type="match status" value="1"/>
</dbReference>
<dbReference type="PANTHER" id="PTHR11364:SF27">
    <property type="entry name" value="SULFURTRANSFERASE"/>
    <property type="match status" value="1"/>
</dbReference>
<sequence>MSVYPQSELISPSQLAQALEHNPLQVVDCRFQLSDPAWGYEQYLQGHIPGAVYLHLDRDLSSPIGRHGGRHPLPEPSQLVKTLAKMGITLGETWVVAYDDSRFAFASRLWWLLRYLGHERVSLLDGGWQAWQAAGLAIASGLGEVSSIPIVNDFVPTVQSDWLVDWETMQTKLNSPGTVLVDSRERDRYEGKREPIDPIAGHIEGAICLPWQEVTTPDGYCQSPAILRQRWQEQEKAEEIIVYCGSGVTACVNLFSRAIAGLPMAKLYPGGWSDWCSYLIKS</sequence>
<feature type="domain" description="Rhodanese" evidence="3">
    <location>
        <begin position="174"/>
        <end position="277"/>
    </location>
</feature>
<proteinExistence type="predicted"/>
<dbReference type="EMBL" id="CP073041">
    <property type="protein sequence ID" value="UXE59954.1"/>
    <property type="molecule type" value="Genomic_DNA"/>
</dbReference>
<evidence type="ECO:0000256" key="1">
    <source>
        <dbReference type="ARBA" id="ARBA00022679"/>
    </source>
</evidence>
<organism evidence="4">
    <name type="scientific">Woronichinia naegeliana WA131</name>
    <dbReference type="NCBI Taxonomy" id="2824559"/>
    <lineage>
        <taxon>Bacteria</taxon>
        <taxon>Bacillati</taxon>
        <taxon>Cyanobacteriota</taxon>
        <taxon>Cyanophyceae</taxon>
        <taxon>Synechococcales</taxon>
        <taxon>Coelosphaeriaceae</taxon>
        <taxon>Woronichinia</taxon>
    </lineage>
</organism>
<dbReference type="PROSITE" id="PS50206">
    <property type="entry name" value="RHODANESE_3"/>
    <property type="match status" value="2"/>
</dbReference>
<evidence type="ECO:0000259" key="3">
    <source>
        <dbReference type="PROSITE" id="PS50206"/>
    </source>
</evidence>
<dbReference type="InterPro" id="IPR001307">
    <property type="entry name" value="Thiosulphate_STrfase_CS"/>
</dbReference>
<reference evidence="4" key="1">
    <citation type="submission" date="2021-04" db="EMBL/GenBank/DDBJ databases">
        <title>Genome sequence of Woronichinia naegeliana from Washington state freshwater lake bloom.</title>
        <authorList>
            <person name="Dreher T.W."/>
        </authorList>
    </citation>
    <scope>NUCLEOTIDE SEQUENCE</scope>
    <source>
        <strain evidence="4">WA131</strain>
    </source>
</reference>
<dbReference type="Proteomes" id="UP001065613">
    <property type="component" value="Chromosome"/>
</dbReference>
<dbReference type="InterPro" id="IPR036873">
    <property type="entry name" value="Rhodanese-like_dom_sf"/>
</dbReference>
<dbReference type="SUPFAM" id="SSF52821">
    <property type="entry name" value="Rhodanese/Cell cycle control phosphatase"/>
    <property type="match status" value="2"/>
</dbReference>
<dbReference type="SMART" id="SM00450">
    <property type="entry name" value="RHOD"/>
    <property type="match status" value="2"/>
</dbReference>
<dbReference type="CDD" id="cd01448">
    <property type="entry name" value="TST_Repeat_1"/>
    <property type="match status" value="1"/>
</dbReference>
<name>A0A977KU41_9CYAN</name>
<feature type="domain" description="Rhodanese" evidence="3">
    <location>
        <begin position="20"/>
        <end position="140"/>
    </location>
</feature>
<accession>A0A977KU41</accession>
<protein>
    <submittedName>
        <fullName evidence="4">Sulfurtransferase</fullName>
    </submittedName>
</protein>
<dbReference type="GO" id="GO:0004792">
    <property type="term" value="F:thiosulfate-cyanide sulfurtransferase activity"/>
    <property type="evidence" value="ECO:0007669"/>
    <property type="project" value="InterPro"/>
</dbReference>
<keyword evidence="1" id="KW-0808">Transferase</keyword>
<dbReference type="Gene3D" id="3.40.250.10">
    <property type="entry name" value="Rhodanese-like domain"/>
    <property type="match status" value="2"/>
</dbReference>
<keyword evidence="2" id="KW-0677">Repeat</keyword>
<dbReference type="InterPro" id="IPR001763">
    <property type="entry name" value="Rhodanese-like_dom"/>
</dbReference>
<evidence type="ECO:0000256" key="2">
    <source>
        <dbReference type="ARBA" id="ARBA00022737"/>
    </source>
</evidence>
<dbReference type="CDD" id="cd01449">
    <property type="entry name" value="TST_Repeat_2"/>
    <property type="match status" value="1"/>
</dbReference>
<dbReference type="AlphaFoldDB" id="A0A977KU41"/>
<dbReference type="InterPro" id="IPR045078">
    <property type="entry name" value="TST/MPST-like"/>
</dbReference>
<dbReference type="KEGG" id="wna:KA717_30355"/>
<evidence type="ECO:0000313" key="4">
    <source>
        <dbReference type="EMBL" id="UXE59954.1"/>
    </source>
</evidence>
<dbReference type="PROSITE" id="PS00380">
    <property type="entry name" value="RHODANESE_1"/>
    <property type="match status" value="1"/>
</dbReference>